<protein>
    <submittedName>
        <fullName evidence="1">Uncharacterized protein</fullName>
    </submittedName>
</protein>
<proteinExistence type="predicted"/>
<sequence length="84" mass="9739">MRVIFRTPPIMEVKRELSSVRRLLWRFLTALYSGNSIQGVFIPIRVQVIRDTMEWAPHSPMKLILMDTDTGILMATQVLQFSSC</sequence>
<keyword evidence="2" id="KW-1185">Reference proteome</keyword>
<reference evidence="1 2" key="1">
    <citation type="submission" date="2018-11" db="EMBL/GenBank/DDBJ databases">
        <authorList>
            <consortium name="Pathogen Informatics"/>
        </authorList>
    </citation>
    <scope>NUCLEOTIDE SEQUENCE [LARGE SCALE GENOMIC DNA]</scope>
</reference>
<dbReference type="EMBL" id="UYYB01103891">
    <property type="protein sequence ID" value="VDM79077.1"/>
    <property type="molecule type" value="Genomic_DNA"/>
</dbReference>
<gene>
    <name evidence="1" type="ORF">SVUK_LOCUS14075</name>
</gene>
<accession>A0A3P7JS35</accession>
<evidence type="ECO:0000313" key="2">
    <source>
        <dbReference type="Proteomes" id="UP000270094"/>
    </source>
</evidence>
<organism evidence="1 2">
    <name type="scientific">Strongylus vulgaris</name>
    <name type="common">Blood worm</name>
    <dbReference type="NCBI Taxonomy" id="40348"/>
    <lineage>
        <taxon>Eukaryota</taxon>
        <taxon>Metazoa</taxon>
        <taxon>Ecdysozoa</taxon>
        <taxon>Nematoda</taxon>
        <taxon>Chromadorea</taxon>
        <taxon>Rhabditida</taxon>
        <taxon>Rhabditina</taxon>
        <taxon>Rhabditomorpha</taxon>
        <taxon>Strongyloidea</taxon>
        <taxon>Strongylidae</taxon>
        <taxon>Strongylus</taxon>
    </lineage>
</organism>
<dbReference type="Proteomes" id="UP000270094">
    <property type="component" value="Unassembled WGS sequence"/>
</dbReference>
<name>A0A3P7JS35_STRVU</name>
<dbReference type="AlphaFoldDB" id="A0A3P7JS35"/>
<evidence type="ECO:0000313" key="1">
    <source>
        <dbReference type="EMBL" id="VDM79077.1"/>
    </source>
</evidence>